<keyword evidence="4 11" id="KW-0812">Transmembrane</keyword>
<dbReference type="AlphaFoldDB" id="A0AAD3HEY5"/>
<dbReference type="InterPro" id="IPR013518">
    <property type="entry name" value="K_chnl_inward-rec_Kir_cyto"/>
</dbReference>
<keyword evidence="10 11" id="KW-0407">Ion channel</keyword>
<keyword evidence="6 11" id="KW-0630">Potassium</keyword>
<feature type="region of interest" description="Disordered" evidence="12">
    <location>
        <begin position="1"/>
        <end position="87"/>
    </location>
</feature>
<dbReference type="InterPro" id="IPR014756">
    <property type="entry name" value="Ig_E-set"/>
</dbReference>
<evidence type="ECO:0000256" key="4">
    <source>
        <dbReference type="ARBA" id="ARBA00022692"/>
    </source>
</evidence>
<feature type="compositionally biased region" description="Basic residues" evidence="12">
    <location>
        <begin position="1"/>
        <end position="10"/>
    </location>
</feature>
<name>A0AAD3HEY5_9STRA</name>
<dbReference type="Pfam" id="PF01007">
    <property type="entry name" value="IRK"/>
    <property type="match status" value="1"/>
</dbReference>
<dbReference type="Gene3D" id="1.10.287.70">
    <property type="match status" value="1"/>
</dbReference>
<evidence type="ECO:0000259" key="14">
    <source>
        <dbReference type="Pfam" id="PF01007"/>
    </source>
</evidence>
<feature type="compositionally biased region" description="Low complexity" evidence="12">
    <location>
        <begin position="69"/>
        <end position="78"/>
    </location>
</feature>
<evidence type="ECO:0000313" key="17">
    <source>
        <dbReference type="Proteomes" id="UP001054902"/>
    </source>
</evidence>
<dbReference type="SUPFAM" id="SSF81296">
    <property type="entry name" value="E set domains"/>
    <property type="match status" value="2"/>
</dbReference>
<dbReference type="PANTHER" id="PTHR11767">
    <property type="entry name" value="INWARD RECTIFIER POTASSIUM CHANNEL"/>
    <property type="match status" value="1"/>
</dbReference>
<keyword evidence="3 11" id="KW-0633">Potassium transport</keyword>
<gene>
    <name evidence="16" type="ORF">CTEN210_16989</name>
</gene>
<comment type="caution">
    <text evidence="16">The sequence shown here is derived from an EMBL/GenBank/DDBJ whole genome shotgun (WGS) entry which is preliminary data.</text>
</comment>
<dbReference type="GO" id="GO:0034702">
    <property type="term" value="C:monoatomic ion channel complex"/>
    <property type="evidence" value="ECO:0007669"/>
    <property type="project" value="UniProtKB-KW"/>
</dbReference>
<keyword evidence="5 11" id="KW-0851">Voltage-gated channel</keyword>
<dbReference type="GO" id="GO:1990573">
    <property type="term" value="P:potassium ion import across plasma membrane"/>
    <property type="evidence" value="ECO:0007669"/>
    <property type="project" value="TreeGrafter"/>
</dbReference>
<dbReference type="GO" id="GO:0005886">
    <property type="term" value="C:plasma membrane"/>
    <property type="evidence" value="ECO:0007669"/>
    <property type="project" value="TreeGrafter"/>
</dbReference>
<evidence type="ECO:0000256" key="12">
    <source>
        <dbReference type="SAM" id="MobiDB-lite"/>
    </source>
</evidence>
<proteinExistence type="inferred from homology"/>
<protein>
    <submittedName>
        <fullName evidence="16">Uncharacterized protein</fullName>
    </submittedName>
</protein>
<keyword evidence="7 13" id="KW-1133">Transmembrane helix</keyword>
<evidence type="ECO:0000256" key="11">
    <source>
        <dbReference type="RuleBase" id="RU003822"/>
    </source>
</evidence>
<feature type="transmembrane region" description="Helical" evidence="13">
    <location>
        <begin position="287"/>
        <end position="309"/>
    </location>
</feature>
<feature type="region of interest" description="Disordered" evidence="12">
    <location>
        <begin position="124"/>
        <end position="144"/>
    </location>
</feature>
<evidence type="ECO:0000256" key="2">
    <source>
        <dbReference type="ARBA" id="ARBA00022448"/>
    </source>
</evidence>
<dbReference type="GO" id="GO:0005242">
    <property type="term" value="F:inward rectifier potassium channel activity"/>
    <property type="evidence" value="ECO:0007669"/>
    <property type="project" value="InterPro"/>
</dbReference>
<dbReference type="GO" id="GO:0034765">
    <property type="term" value="P:regulation of monoatomic ion transmembrane transport"/>
    <property type="evidence" value="ECO:0007669"/>
    <property type="project" value="TreeGrafter"/>
</dbReference>
<feature type="compositionally biased region" description="Basic and acidic residues" evidence="12">
    <location>
        <begin position="33"/>
        <end position="42"/>
    </location>
</feature>
<evidence type="ECO:0000313" key="16">
    <source>
        <dbReference type="EMBL" id="GFH60513.1"/>
    </source>
</evidence>
<evidence type="ECO:0000256" key="1">
    <source>
        <dbReference type="ARBA" id="ARBA00004141"/>
    </source>
</evidence>
<feature type="transmembrane region" description="Helical" evidence="13">
    <location>
        <begin position="211"/>
        <end position="229"/>
    </location>
</feature>
<dbReference type="InterPro" id="IPR040445">
    <property type="entry name" value="Kir_TM"/>
</dbReference>
<evidence type="ECO:0000256" key="5">
    <source>
        <dbReference type="ARBA" id="ARBA00022882"/>
    </source>
</evidence>
<dbReference type="InterPro" id="IPR041647">
    <property type="entry name" value="IRK_C"/>
</dbReference>
<dbReference type="InterPro" id="IPR016449">
    <property type="entry name" value="K_chnl_inward-rec_Kir"/>
</dbReference>
<keyword evidence="17" id="KW-1185">Reference proteome</keyword>
<sequence>MDGVVKKKIPLKGDSKRSMSAGELEGILADPPSLKDMKDSPVKESPSIKVFNSGEDEEAQDSIQEDSLHSLPSHPLLLNNQSDDKAATDPKAAVYERLTSPANSHLSPSASHLRSISAASSYTYEEEIGGPGPMPGGDEQGPLRQRKRRNTFSDDEIQNIPRLVHRNLPFKQSKQEIAVVNKTNFRSLKVQRILSQDWYHVFLRQPTWKSLCMLLSTWTFFIVMWALVYQKIDRDNPTVACGLGPIGEPIGFTPAFAFSLETCTTVGYGLPNGTNGFFESDCLGLQIAIYFQMTWSMLFNAFLFAFLFARLARCESRGAQVLFSNKAIMEYRDGKWLFHVRVYDFDSSQPVVEAHAKMYCVSWRDYERQTRDLVQPHLLHMMRILQPDDQLGAPLFTSIPANVTHQIDAYSPLAPLRVRKRLKYLEHGGLPLREADTVCGNRDGVLCPVCGETYTTMDALKRHVEYQRMVEKKDEYPEEGSHLDPRLITPTLFKPLMLTEDQIREQLKDKEIVVVVEGIEPMVSGTFQALQSYKLSDIVFGGRFAPCMSQGAGKIFVDVDKFHNILPPNDVSMHRYSKYNGGYTYHNPSMSYLPSFFRSPKLSGRHGSADDINDLDTSRSRHQRIFKSLGGIRTPQRAHRSQSAVS</sequence>
<dbReference type="Gene3D" id="2.60.40.1400">
    <property type="entry name" value="G protein-activated inward rectifier potassium channel 1"/>
    <property type="match status" value="1"/>
</dbReference>
<feature type="compositionally biased region" description="Acidic residues" evidence="12">
    <location>
        <begin position="54"/>
        <end position="64"/>
    </location>
</feature>
<evidence type="ECO:0000256" key="13">
    <source>
        <dbReference type="SAM" id="Phobius"/>
    </source>
</evidence>
<accession>A0AAD3HEY5</accession>
<evidence type="ECO:0000256" key="3">
    <source>
        <dbReference type="ARBA" id="ARBA00022538"/>
    </source>
</evidence>
<evidence type="ECO:0000259" key="15">
    <source>
        <dbReference type="Pfam" id="PF17655"/>
    </source>
</evidence>
<evidence type="ECO:0000256" key="10">
    <source>
        <dbReference type="ARBA" id="ARBA00023303"/>
    </source>
</evidence>
<dbReference type="EMBL" id="BLLK01000069">
    <property type="protein sequence ID" value="GFH60513.1"/>
    <property type="molecule type" value="Genomic_DNA"/>
</dbReference>
<feature type="domain" description="Inward rectifier potassium channel C-terminal" evidence="15">
    <location>
        <begin position="507"/>
        <end position="566"/>
    </location>
</feature>
<comment type="subcellular location">
    <subcellularLocation>
        <location evidence="1 11">Membrane</location>
        <topology evidence="1 11">Multi-pass membrane protein</topology>
    </subcellularLocation>
</comment>
<feature type="domain" description="Inward rectifier potassium channel C-terminal" evidence="15">
    <location>
        <begin position="321"/>
        <end position="418"/>
    </location>
</feature>
<dbReference type="Pfam" id="PF17655">
    <property type="entry name" value="IRK_C"/>
    <property type="match status" value="2"/>
</dbReference>
<dbReference type="Proteomes" id="UP001054902">
    <property type="component" value="Unassembled WGS sequence"/>
</dbReference>
<evidence type="ECO:0000256" key="9">
    <source>
        <dbReference type="ARBA" id="ARBA00023136"/>
    </source>
</evidence>
<evidence type="ECO:0000256" key="8">
    <source>
        <dbReference type="ARBA" id="ARBA00023065"/>
    </source>
</evidence>
<keyword evidence="2 11" id="KW-0813">Transport</keyword>
<keyword evidence="9 13" id="KW-0472">Membrane</keyword>
<feature type="domain" description="Potassium channel inwardly rectifying transmembrane" evidence="14">
    <location>
        <begin position="213"/>
        <end position="313"/>
    </location>
</feature>
<evidence type="ECO:0000256" key="7">
    <source>
        <dbReference type="ARBA" id="ARBA00022989"/>
    </source>
</evidence>
<dbReference type="SUPFAM" id="SSF81324">
    <property type="entry name" value="Voltage-gated potassium channels"/>
    <property type="match status" value="1"/>
</dbReference>
<evidence type="ECO:0000256" key="6">
    <source>
        <dbReference type="ARBA" id="ARBA00022958"/>
    </source>
</evidence>
<organism evidence="16 17">
    <name type="scientific">Chaetoceros tenuissimus</name>
    <dbReference type="NCBI Taxonomy" id="426638"/>
    <lineage>
        <taxon>Eukaryota</taxon>
        <taxon>Sar</taxon>
        <taxon>Stramenopiles</taxon>
        <taxon>Ochrophyta</taxon>
        <taxon>Bacillariophyta</taxon>
        <taxon>Coscinodiscophyceae</taxon>
        <taxon>Chaetocerotophycidae</taxon>
        <taxon>Chaetocerotales</taxon>
        <taxon>Chaetocerotaceae</taxon>
        <taxon>Chaetoceros</taxon>
    </lineage>
</organism>
<comment type="similarity">
    <text evidence="11">Belongs to the inward rectifier-type potassium channel (TC 1.A.2.1) family.</text>
</comment>
<reference evidence="16 17" key="1">
    <citation type="journal article" date="2021" name="Sci. Rep.">
        <title>The genome of the diatom Chaetoceros tenuissimus carries an ancient integrated fragment of an extant virus.</title>
        <authorList>
            <person name="Hongo Y."/>
            <person name="Kimura K."/>
            <person name="Takaki Y."/>
            <person name="Yoshida Y."/>
            <person name="Baba S."/>
            <person name="Kobayashi G."/>
            <person name="Nagasaki K."/>
            <person name="Hano T."/>
            <person name="Tomaru Y."/>
        </authorList>
    </citation>
    <scope>NUCLEOTIDE SEQUENCE [LARGE SCALE GENOMIC DNA]</scope>
    <source>
        <strain evidence="16 17">NIES-3715</strain>
    </source>
</reference>
<keyword evidence="8 11" id="KW-0406">Ion transport</keyword>